<dbReference type="AlphaFoldDB" id="A0A7W6NAV0"/>
<sequence>MRENDIRPRELLNEYLRLSEQDATTLFTDGARDDVPCVACASTHTEHAFTKKGFGYSRCLECGTLYQTPRPRLEVFERFYVNSVSSDFWAKVFFPQVAESRRAAVFAPRAAELARMLKERGFLARTVVDVGAGHGVFLSELVARLAGATGIAVEPSSEMIESCRKLGFEVREALAEDVTDLDGRGDLVCSLEVMEHVHDPLRFISNLATFTAPGGWVFFTTLGADGFDITVLGEHANAVFPPHHLNFMSVKGFEILCGRAGLTDVEVLTPGQLDVDIVRNKTNEIPGLLDDQPFIRALLGNEQAATAFQQFLANNRMSSHSWVLARKPA</sequence>
<dbReference type="Proteomes" id="UP000547011">
    <property type="component" value="Unassembled WGS sequence"/>
</dbReference>
<dbReference type="GO" id="GO:0032259">
    <property type="term" value="P:methylation"/>
    <property type="evidence" value="ECO:0007669"/>
    <property type="project" value="UniProtKB-KW"/>
</dbReference>
<organism evidence="1 2">
    <name type="scientific">Devosia subaequoris</name>
    <dbReference type="NCBI Taxonomy" id="395930"/>
    <lineage>
        <taxon>Bacteria</taxon>
        <taxon>Pseudomonadati</taxon>
        <taxon>Pseudomonadota</taxon>
        <taxon>Alphaproteobacteria</taxon>
        <taxon>Hyphomicrobiales</taxon>
        <taxon>Devosiaceae</taxon>
        <taxon>Devosia</taxon>
    </lineage>
</organism>
<protein>
    <submittedName>
        <fullName evidence="1">SAM-dependent methyltransferase</fullName>
    </submittedName>
</protein>
<keyword evidence="1" id="KW-0808">Transferase</keyword>
<proteinExistence type="predicted"/>
<dbReference type="EMBL" id="JACIEW010000001">
    <property type="protein sequence ID" value="MBB4051283.1"/>
    <property type="molecule type" value="Genomic_DNA"/>
</dbReference>
<dbReference type="CDD" id="cd02440">
    <property type="entry name" value="AdoMet_MTases"/>
    <property type="match status" value="1"/>
</dbReference>
<dbReference type="PANTHER" id="PTHR43861">
    <property type="entry name" value="TRANS-ACONITATE 2-METHYLTRANSFERASE-RELATED"/>
    <property type="match status" value="1"/>
</dbReference>
<gene>
    <name evidence="1" type="ORF">GGR20_000901</name>
</gene>
<accession>A0A7W6NAV0</accession>
<dbReference type="InterPro" id="IPR029063">
    <property type="entry name" value="SAM-dependent_MTases_sf"/>
</dbReference>
<dbReference type="GO" id="GO:0008168">
    <property type="term" value="F:methyltransferase activity"/>
    <property type="evidence" value="ECO:0007669"/>
    <property type="project" value="UniProtKB-KW"/>
</dbReference>
<evidence type="ECO:0000313" key="2">
    <source>
        <dbReference type="Proteomes" id="UP000547011"/>
    </source>
</evidence>
<comment type="caution">
    <text evidence="1">The sequence shown here is derived from an EMBL/GenBank/DDBJ whole genome shotgun (WGS) entry which is preliminary data.</text>
</comment>
<dbReference type="SUPFAM" id="SSF53335">
    <property type="entry name" value="S-adenosyl-L-methionine-dependent methyltransferases"/>
    <property type="match status" value="1"/>
</dbReference>
<keyword evidence="1" id="KW-0489">Methyltransferase</keyword>
<dbReference type="Pfam" id="PF13489">
    <property type="entry name" value="Methyltransf_23"/>
    <property type="match status" value="1"/>
</dbReference>
<reference evidence="1 2" key="1">
    <citation type="submission" date="2020-08" db="EMBL/GenBank/DDBJ databases">
        <title>Genomic Encyclopedia of Type Strains, Phase IV (KMG-IV): sequencing the most valuable type-strain genomes for metagenomic binning, comparative biology and taxonomic classification.</title>
        <authorList>
            <person name="Goeker M."/>
        </authorList>
    </citation>
    <scope>NUCLEOTIDE SEQUENCE [LARGE SCALE GENOMIC DNA]</scope>
    <source>
        <strain evidence="1 2">DSM 23447</strain>
    </source>
</reference>
<name>A0A7W6NAV0_9HYPH</name>
<dbReference type="RefSeq" id="WP_183309984.1">
    <property type="nucleotide sequence ID" value="NZ_JACIEW010000001.1"/>
</dbReference>
<keyword evidence="2" id="KW-1185">Reference proteome</keyword>
<dbReference type="Gene3D" id="3.40.50.150">
    <property type="entry name" value="Vaccinia Virus protein VP39"/>
    <property type="match status" value="1"/>
</dbReference>
<evidence type="ECO:0000313" key="1">
    <source>
        <dbReference type="EMBL" id="MBB4051283.1"/>
    </source>
</evidence>